<dbReference type="EMBL" id="CAJNNW010034043">
    <property type="protein sequence ID" value="CAE8721373.1"/>
    <property type="molecule type" value="Genomic_DNA"/>
</dbReference>
<feature type="transmembrane region" description="Helical" evidence="5">
    <location>
        <begin position="432"/>
        <end position="452"/>
    </location>
</feature>
<accession>A0A813E337</accession>
<feature type="transmembrane region" description="Helical" evidence="5">
    <location>
        <begin position="390"/>
        <end position="411"/>
    </location>
</feature>
<evidence type="ECO:0000313" key="9">
    <source>
        <dbReference type="Proteomes" id="UP000654075"/>
    </source>
</evidence>
<evidence type="ECO:0000256" key="5">
    <source>
        <dbReference type="SAM" id="Phobius"/>
    </source>
</evidence>
<dbReference type="Proteomes" id="UP000654075">
    <property type="component" value="Unassembled WGS sequence"/>
</dbReference>
<feature type="transmembrane region" description="Helical" evidence="5">
    <location>
        <begin position="519"/>
        <end position="538"/>
    </location>
</feature>
<evidence type="ECO:0000256" key="2">
    <source>
        <dbReference type="ARBA" id="ARBA00022692"/>
    </source>
</evidence>
<reference evidence="6" key="1">
    <citation type="submission" date="2021-02" db="EMBL/GenBank/DDBJ databases">
        <authorList>
            <person name="Dougan E. K."/>
            <person name="Rhodes N."/>
            <person name="Thang M."/>
            <person name="Chan C."/>
        </authorList>
    </citation>
    <scope>NUCLEOTIDE SEQUENCE</scope>
</reference>
<dbReference type="GO" id="GO:0000139">
    <property type="term" value="C:Golgi membrane"/>
    <property type="evidence" value="ECO:0007669"/>
    <property type="project" value="InterPro"/>
</dbReference>
<feature type="transmembrane region" description="Helical" evidence="5">
    <location>
        <begin position="268"/>
        <end position="285"/>
    </location>
</feature>
<proteinExistence type="predicted"/>
<dbReference type="OrthoDB" id="10283124at2759"/>
<name>A0A813E337_POLGL</name>
<evidence type="ECO:0000313" key="8">
    <source>
        <dbReference type="EMBL" id="CAE8721373.1"/>
    </source>
</evidence>
<feature type="transmembrane region" description="Helical" evidence="5">
    <location>
        <begin position="464"/>
        <end position="484"/>
    </location>
</feature>
<keyword evidence="4 5" id="KW-0472">Membrane</keyword>
<dbReference type="PANTHER" id="PTHR10231">
    <property type="entry name" value="NUCLEOTIDE-SUGAR TRANSMEMBRANE TRANSPORTER"/>
    <property type="match status" value="1"/>
</dbReference>
<dbReference type="EMBL" id="CAJNNW010012044">
    <property type="protein sequence ID" value="CAE8653898.1"/>
    <property type="molecule type" value="Genomic_DNA"/>
</dbReference>
<dbReference type="InterPro" id="IPR007271">
    <property type="entry name" value="Nuc_sug_transpt"/>
</dbReference>
<dbReference type="AlphaFoldDB" id="A0A813E337"/>
<feature type="transmembrane region" description="Helical" evidence="5">
    <location>
        <begin position="330"/>
        <end position="350"/>
    </location>
</feature>
<evidence type="ECO:0000256" key="1">
    <source>
        <dbReference type="ARBA" id="ARBA00004141"/>
    </source>
</evidence>
<feature type="transmembrane region" description="Helical" evidence="5">
    <location>
        <begin position="496"/>
        <end position="513"/>
    </location>
</feature>
<feature type="transmembrane region" description="Helical" evidence="5">
    <location>
        <begin position="362"/>
        <end position="378"/>
    </location>
</feature>
<comment type="caution">
    <text evidence="6">The sequence shown here is derived from an EMBL/GenBank/DDBJ whole genome shotgun (WGS) entry which is preliminary data.</text>
</comment>
<gene>
    <name evidence="6" type="ORF">PGLA1383_LOCUS11767</name>
    <name evidence="7" type="ORF">PGLA2088_LOCUS10677</name>
    <name evidence="8" type="ORF">PGLA2088_LOCUS41897</name>
</gene>
<sequence>MVQSDMKSYTDATFSDVANSAKKEASKPSSGFLLLLWSLFVLNRALHPIAIDYSKRATSAPEAGAYKLGSPVSLKGDGERYDGHIFSAEITDVTKDGVKVWYTAGGFKRYTKAEFDKLLTVVAKTGPGSYGVGAQVRLKGLGDRYAGKFFIADVVEISRDTVKVKYGGGGWRRFPKKEFEGLLTAIPEATAGKQEVGMHVRLQGTGKWYADKAFYVDIVDVSDDTVKVMYADGTYKRMPTAAFEALRAQKAQKGEVVRELRYKKLSPVLFKLVLCFLTCNVIALFDKDGWKAGLAKCHTGPSIPLFAFIGSVYALGDFLEMMSMGGMDGAAYQVLLQSKLVVTALMMWAIKGRSARQTRTQWAALLTVTLGMVIFMTTQSKGGSGGKKQAAGMFATSLVLLKVIVSCYAAVNSDASLKKYANLPLNAQLSQLFLPWFVMSFVLALIFEPSVVSSPESFFHGWNFGTILVVLSFSVKTVLTMTLLKTLDSISKNIGEAVAVLVIYVMQVTMPSFGKQFEMDTFVAMSIVVMTVTTYMFLKQDLDASKALAAPAPKKAADTV</sequence>
<evidence type="ECO:0000313" key="7">
    <source>
        <dbReference type="EMBL" id="CAE8653898.1"/>
    </source>
</evidence>
<evidence type="ECO:0000256" key="3">
    <source>
        <dbReference type="ARBA" id="ARBA00022989"/>
    </source>
</evidence>
<protein>
    <submittedName>
        <fullName evidence="6">Uncharacterized protein</fullName>
    </submittedName>
</protein>
<dbReference type="Proteomes" id="UP000626109">
    <property type="component" value="Unassembled WGS sequence"/>
</dbReference>
<evidence type="ECO:0000313" key="6">
    <source>
        <dbReference type="EMBL" id="CAE8593156.1"/>
    </source>
</evidence>
<keyword evidence="3 5" id="KW-1133">Transmembrane helix</keyword>
<comment type="subcellular location">
    <subcellularLocation>
        <location evidence="1">Membrane</location>
        <topology evidence="1">Multi-pass membrane protein</topology>
    </subcellularLocation>
</comment>
<evidence type="ECO:0000256" key="4">
    <source>
        <dbReference type="ARBA" id="ARBA00023136"/>
    </source>
</evidence>
<keyword evidence="9" id="KW-1185">Reference proteome</keyword>
<dbReference type="GO" id="GO:0015165">
    <property type="term" value="F:pyrimidine nucleotide-sugar transmembrane transporter activity"/>
    <property type="evidence" value="ECO:0007669"/>
    <property type="project" value="InterPro"/>
</dbReference>
<keyword evidence="2 5" id="KW-0812">Transmembrane</keyword>
<organism evidence="6 9">
    <name type="scientific">Polarella glacialis</name>
    <name type="common">Dinoflagellate</name>
    <dbReference type="NCBI Taxonomy" id="89957"/>
    <lineage>
        <taxon>Eukaryota</taxon>
        <taxon>Sar</taxon>
        <taxon>Alveolata</taxon>
        <taxon>Dinophyceae</taxon>
        <taxon>Suessiales</taxon>
        <taxon>Suessiaceae</taxon>
        <taxon>Polarella</taxon>
    </lineage>
</organism>
<dbReference type="Pfam" id="PF04142">
    <property type="entry name" value="Nuc_sug_transp"/>
    <property type="match status" value="1"/>
</dbReference>
<dbReference type="EMBL" id="CAJNNV010006150">
    <property type="protein sequence ID" value="CAE8593156.1"/>
    <property type="molecule type" value="Genomic_DNA"/>
</dbReference>